<evidence type="ECO:0000256" key="1">
    <source>
        <dbReference type="SAM" id="MobiDB-lite"/>
    </source>
</evidence>
<reference evidence="3 4" key="1">
    <citation type="submission" date="2019-03" db="EMBL/GenBank/DDBJ databases">
        <title>Draft genome sequences of novel Actinobacteria.</title>
        <authorList>
            <person name="Sahin N."/>
            <person name="Ay H."/>
            <person name="Saygin H."/>
        </authorList>
    </citation>
    <scope>NUCLEOTIDE SEQUENCE [LARGE SCALE GENOMIC DNA]</scope>
    <source>
        <strain evidence="3 4">DSM 41900</strain>
    </source>
</reference>
<evidence type="ECO:0000313" key="3">
    <source>
        <dbReference type="EMBL" id="TDC80526.1"/>
    </source>
</evidence>
<evidence type="ECO:0000259" key="2">
    <source>
        <dbReference type="Pfam" id="PF02426"/>
    </source>
</evidence>
<sequence length="308" mass="33409">MEIDTGALGPDAVDYLRAAEGRRARELTADGSIVALWRIEGRWANAGIWRARDEAALRRILDSLPLRPYMRFEWVRVTEHPSDPRLARQDVTDTNPRGRIALDPMPSLSTEARGNGTRRGRVELRELPGAPVRARNDRTFGSPAVTAPGRRADTADRITARVEVDVTAAADSASAVSAIARSIEATAHALGEARIESSGLACCADQTTPVVVAPADAAIVIGLAHSGCRDGIEIRQEHADRDLDIHIGPLTPRVVARALDGHDDVMRIRRLITIDVTARTARLSADQVRSFLRDITSRVDTWAAGGHP</sequence>
<dbReference type="AlphaFoldDB" id="A0A4R4TUM8"/>
<protein>
    <recommendedName>
        <fullName evidence="2">Muconolactone isomerase domain-containing protein</fullName>
    </recommendedName>
</protein>
<dbReference type="InterPro" id="IPR011008">
    <property type="entry name" value="Dimeric_a/b-barrel"/>
</dbReference>
<feature type="region of interest" description="Disordered" evidence="1">
    <location>
        <begin position="85"/>
        <end position="118"/>
    </location>
</feature>
<proteinExistence type="predicted"/>
<dbReference type="Pfam" id="PF02426">
    <property type="entry name" value="MIase"/>
    <property type="match status" value="1"/>
</dbReference>
<dbReference type="OrthoDB" id="2889526at2"/>
<evidence type="ECO:0000313" key="4">
    <source>
        <dbReference type="Proteomes" id="UP000295345"/>
    </source>
</evidence>
<dbReference type="Gene3D" id="3.30.70.1060">
    <property type="entry name" value="Dimeric alpha+beta barrel"/>
    <property type="match status" value="1"/>
</dbReference>
<feature type="domain" description="Muconolactone isomerase" evidence="2">
    <location>
        <begin position="10"/>
        <end position="83"/>
    </location>
</feature>
<keyword evidence="4" id="KW-1185">Reference proteome</keyword>
<dbReference type="SUPFAM" id="SSF54909">
    <property type="entry name" value="Dimeric alpha+beta barrel"/>
    <property type="match status" value="1"/>
</dbReference>
<dbReference type="EMBL" id="SMKI01000001">
    <property type="protein sequence ID" value="TDC80526.1"/>
    <property type="molecule type" value="Genomic_DNA"/>
</dbReference>
<gene>
    <name evidence="3" type="ORF">E1283_00115</name>
</gene>
<comment type="caution">
    <text evidence="3">The sequence shown here is derived from an EMBL/GenBank/DDBJ whole genome shotgun (WGS) entry which is preliminary data.</text>
</comment>
<dbReference type="Proteomes" id="UP000295345">
    <property type="component" value="Unassembled WGS sequence"/>
</dbReference>
<accession>A0A4R4TUM8</accession>
<name>A0A4R4TUM8_9ACTN</name>
<dbReference type="InterPro" id="IPR026029">
    <property type="entry name" value="MLI_dom"/>
</dbReference>
<organism evidence="3 4">
    <name type="scientific">Streptomyces hainanensis</name>
    <dbReference type="NCBI Taxonomy" id="402648"/>
    <lineage>
        <taxon>Bacteria</taxon>
        <taxon>Bacillati</taxon>
        <taxon>Actinomycetota</taxon>
        <taxon>Actinomycetes</taxon>
        <taxon>Kitasatosporales</taxon>
        <taxon>Streptomycetaceae</taxon>
        <taxon>Streptomyces</taxon>
    </lineage>
</organism>